<reference evidence="5" key="1">
    <citation type="journal article" date="2019" name="Int. J. Syst. Evol. Microbiol.">
        <title>The Global Catalogue of Microorganisms (GCM) 10K type strain sequencing project: providing services to taxonomists for standard genome sequencing and annotation.</title>
        <authorList>
            <consortium name="The Broad Institute Genomics Platform"/>
            <consortium name="The Broad Institute Genome Sequencing Center for Infectious Disease"/>
            <person name="Wu L."/>
            <person name="Ma J."/>
        </authorList>
    </citation>
    <scope>NUCLEOTIDE SEQUENCE [LARGE SCALE GENOMIC DNA]</scope>
    <source>
        <strain evidence="5">NBRC 113072</strain>
    </source>
</reference>
<name>A0ABQ6IWQ4_9MICO</name>
<keyword evidence="1" id="KW-0479">Metal-binding</keyword>
<evidence type="ECO:0000256" key="1">
    <source>
        <dbReference type="ARBA" id="ARBA00022723"/>
    </source>
</evidence>
<dbReference type="CDD" id="cd03416">
    <property type="entry name" value="CbiX_SirB_N"/>
    <property type="match status" value="1"/>
</dbReference>
<evidence type="ECO:0000313" key="5">
    <source>
        <dbReference type="Proteomes" id="UP001157126"/>
    </source>
</evidence>
<dbReference type="RefSeq" id="WP_284304714.1">
    <property type="nucleotide sequence ID" value="NZ_BSUO01000001.1"/>
</dbReference>
<feature type="region of interest" description="Disordered" evidence="3">
    <location>
        <begin position="183"/>
        <end position="219"/>
    </location>
</feature>
<keyword evidence="5" id="KW-1185">Reference proteome</keyword>
<gene>
    <name evidence="4" type="ORF">GCM10025883_31740</name>
</gene>
<dbReference type="Gene3D" id="3.40.50.1400">
    <property type="match status" value="2"/>
</dbReference>
<evidence type="ECO:0000313" key="4">
    <source>
        <dbReference type="EMBL" id="GMA41129.1"/>
    </source>
</evidence>
<dbReference type="PANTHER" id="PTHR33542:SF5">
    <property type="entry name" value="FERROCHELATASE CHE1"/>
    <property type="match status" value="1"/>
</dbReference>
<comment type="caution">
    <text evidence="4">The sequence shown here is derived from an EMBL/GenBank/DDBJ whole genome shotgun (WGS) entry which is preliminary data.</text>
</comment>
<dbReference type="EMBL" id="BSUO01000001">
    <property type="protein sequence ID" value="GMA41129.1"/>
    <property type="molecule type" value="Genomic_DNA"/>
</dbReference>
<organism evidence="4 5">
    <name type="scientific">Mobilicoccus caccae</name>
    <dbReference type="NCBI Taxonomy" id="1859295"/>
    <lineage>
        <taxon>Bacteria</taxon>
        <taxon>Bacillati</taxon>
        <taxon>Actinomycetota</taxon>
        <taxon>Actinomycetes</taxon>
        <taxon>Micrococcales</taxon>
        <taxon>Dermatophilaceae</taxon>
        <taxon>Mobilicoccus</taxon>
    </lineage>
</organism>
<dbReference type="SUPFAM" id="SSF53800">
    <property type="entry name" value="Chelatase"/>
    <property type="match status" value="1"/>
</dbReference>
<evidence type="ECO:0000256" key="3">
    <source>
        <dbReference type="SAM" id="MobiDB-lite"/>
    </source>
</evidence>
<keyword evidence="2" id="KW-0456">Lyase</keyword>
<dbReference type="Pfam" id="PF01903">
    <property type="entry name" value="CbiX"/>
    <property type="match status" value="1"/>
</dbReference>
<dbReference type="Proteomes" id="UP001157126">
    <property type="component" value="Unassembled WGS sequence"/>
</dbReference>
<sequence>MTRPLVLAAHGTENPDGRAVVEQVAARAAALLGVEHRVGYVDVCGPTLAEVLASLVEAGGAAGQGGGTAAPVVVPFFLSRGYHVRYDVPSAVAAMTPARTASDERRFESGGADSSTDAAVVTPALGAEPEVVEALTGRILEADPTPRAVVLAAAGSGVAAAREEVAEVARLVQEKLGIPVEPAFLSGPGPRPEDVVSGWATSTSDTTRTDPAPTTHGSERGGIVVAAHLLAPGFFLEKAARVAVEIGGVATGPLATHPSLVNLVLRRYRQAL</sequence>
<accession>A0ABQ6IWQ4</accession>
<dbReference type="InterPro" id="IPR050963">
    <property type="entry name" value="Sirohydro_Cobaltochel/CbiX"/>
</dbReference>
<evidence type="ECO:0000256" key="2">
    <source>
        <dbReference type="ARBA" id="ARBA00023239"/>
    </source>
</evidence>
<protein>
    <submittedName>
        <fullName evidence="4">Cobalamin biosynthesis protein CbiX</fullName>
    </submittedName>
</protein>
<proteinExistence type="predicted"/>
<dbReference type="InterPro" id="IPR002762">
    <property type="entry name" value="CbiX-like"/>
</dbReference>
<dbReference type="PANTHER" id="PTHR33542">
    <property type="entry name" value="SIROHYDROCHLORIN FERROCHELATASE, CHLOROPLASTIC"/>
    <property type="match status" value="1"/>
</dbReference>